<name>A0ACC2K5M2_PERAE</name>
<organism evidence="1 2">
    <name type="scientific">Persea americana</name>
    <name type="common">Avocado</name>
    <dbReference type="NCBI Taxonomy" id="3435"/>
    <lineage>
        <taxon>Eukaryota</taxon>
        <taxon>Viridiplantae</taxon>
        <taxon>Streptophyta</taxon>
        <taxon>Embryophyta</taxon>
        <taxon>Tracheophyta</taxon>
        <taxon>Spermatophyta</taxon>
        <taxon>Magnoliopsida</taxon>
        <taxon>Magnoliidae</taxon>
        <taxon>Laurales</taxon>
        <taxon>Lauraceae</taxon>
        <taxon>Persea</taxon>
    </lineage>
</organism>
<keyword evidence="2" id="KW-1185">Reference proteome</keyword>
<comment type="caution">
    <text evidence="1">The sequence shown here is derived from an EMBL/GenBank/DDBJ whole genome shotgun (WGS) entry which is preliminary data.</text>
</comment>
<proteinExistence type="predicted"/>
<gene>
    <name evidence="1" type="ORF">MRB53_035698</name>
</gene>
<accession>A0ACC2K5M2</accession>
<dbReference type="Proteomes" id="UP001234297">
    <property type="component" value="Chromosome 12"/>
</dbReference>
<protein>
    <submittedName>
        <fullName evidence="1">Uncharacterized protein</fullName>
    </submittedName>
</protein>
<evidence type="ECO:0000313" key="1">
    <source>
        <dbReference type="EMBL" id="KAJ8616326.1"/>
    </source>
</evidence>
<dbReference type="EMBL" id="CM056820">
    <property type="protein sequence ID" value="KAJ8616326.1"/>
    <property type="molecule type" value="Genomic_DNA"/>
</dbReference>
<sequence>MTTSRRSSIVIIAHNRGQFDIARREVSTFPPLFSFFFSLSDLLPPANLRDSVHFRPIFDLIRQDPEGKLLLYGDSVRIRRLSPPVAGRSPAL</sequence>
<reference evidence="1 2" key="1">
    <citation type="journal article" date="2022" name="Hortic Res">
        <title>A haplotype resolved chromosomal level avocado genome allows analysis of novel avocado genes.</title>
        <authorList>
            <person name="Nath O."/>
            <person name="Fletcher S.J."/>
            <person name="Hayward A."/>
            <person name="Shaw L.M."/>
            <person name="Masouleh A.K."/>
            <person name="Furtado A."/>
            <person name="Henry R.J."/>
            <person name="Mitter N."/>
        </authorList>
    </citation>
    <scope>NUCLEOTIDE SEQUENCE [LARGE SCALE GENOMIC DNA]</scope>
    <source>
        <strain evidence="2">cv. Hass</strain>
    </source>
</reference>
<evidence type="ECO:0000313" key="2">
    <source>
        <dbReference type="Proteomes" id="UP001234297"/>
    </source>
</evidence>